<keyword evidence="2" id="KW-1185">Reference proteome</keyword>
<organism evidence="1 2">
    <name type="scientific">Irpex rosettiformis</name>
    <dbReference type="NCBI Taxonomy" id="378272"/>
    <lineage>
        <taxon>Eukaryota</taxon>
        <taxon>Fungi</taxon>
        <taxon>Dikarya</taxon>
        <taxon>Basidiomycota</taxon>
        <taxon>Agaricomycotina</taxon>
        <taxon>Agaricomycetes</taxon>
        <taxon>Polyporales</taxon>
        <taxon>Irpicaceae</taxon>
        <taxon>Irpex</taxon>
    </lineage>
</organism>
<protein>
    <submittedName>
        <fullName evidence="1">Uncharacterized protein</fullName>
    </submittedName>
</protein>
<name>A0ACB8U8Y0_9APHY</name>
<gene>
    <name evidence="1" type="ORF">BDY19DRAFT_992204</name>
</gene>
<evidence type="ECO:0000313" key="1">
    <source>
        <dbReference type="EMBL" id="KAI0090793.1"/>
    </source>
</evidence>
<accession>A0ACB8U8Y0</accession>
<evidence type="ECO:0000313" key="2">
    <source>
        <dbReference type="Proteomes" id="UP001055072"/>
    </source>
</evidence>
<sequence>MAARIGILSAVAAPLYPSMEFYPTSPIQTFPPPIQMKPTPLRVRCGITMRLQLPNQSPQNAWSAKGHLQPHRHNLPRRRNPKRFTIVDRDNDDAEKGAVTKTSSPILRQVIPAVVNTDSSKADVATSKPMSEQGIAVVKAQVAASHPPIESPYIPSINADDHHLQSIIPDVFMAYSNLNTSLEELPGYSTAEPYTHVVHIDIADEGNAIKQVSEGCIHHLHLTLPSSSCATHSSRAGLKLTDGQLRTARDFMAEARPLLENNAGVRILVTGPYGRPTDIVSVVACYYSFVSGKSMENVLRFIDAKEDFSSTWKGEVTEDEADKVEEVARGWS</sequence>
<dbReference type="EMBL" id="MU274907">
    <property type="protein sequence ID" value="KAI0090793.1"/>
    <property type="molecule type" value="Genomic_DNA"/>
</dbReference>
<dbReference type="Proteomes" id="UP001055072">
    <property type="component" value="Unassembled WGS sequence"/>
</dbReference>
<reference evidence="1" key="1">
    <citation type="journal article" date="2021" name="Environ. Microbiol.">
        <title>Gene family expansions and transcriptome signatures uncover fungal adaptations to wood decay.</title>
        <authorList>
            <person name="Hage H."/>
            <person name="Miyauchi S."/>
            <person name="Viragh M."/>
            <person name="Drula E."/>
            <person name="Min B."/>
            <person name="Chaduli D."/>
            <person name="Navarro D."/>
            <person name="Favel A."/>
            <person name="Norest M."/>
            <person name="Lesage-Meessen L."/>
            <person name="Balint B."/>
            <person name="Merenyi Z."/>
            <person name="de Eugenio L."/>
            <person name="Morin E."/>
            <person name="Martinez A.T."/>
            <person name="Baldrian P."/>
            <person name="Stursova M."/>
            <person name="Martinez M.J."/>
            <person name="Novotny C."/>
            <person name="Magnuson J.K."/>
            <person name="Spatafora J.W."/>
            <person name="Maurice S."/>
            <person name="Pangilinan J."/>
            <person name="Andreopoulos W."/>
            <person name="LaButti K."/>
            <person name="Hundley H."/>
            <person name="Na H."/>
            <person name="Kuo A."/>
            <person name="Barry K."/>
            <person name="Lipzen A."/>
            <person name="Henrissat B."/>
            <person name="Riley R."/>
            <person name="Ahrendt S."/>
            <person name="Nagy L.G."/>
            <person name="Grigoriev I.V."/>
            <person name="Martin F."/>
            <person name="Rosso M.N."/>
        </authorList>
    </citation>
    <scope>NUCLEOTIDE SEQUENCE</scope>
    <source>
        <strain evidence="1">CBS 384.51</strain>
    </source>
</reference>
<comment type="caution">
    <text evidence="1">The sequence shown here is derived from an EMBL/GenBank/DDBJ whole genome shotgun (WGS) entry which is preliminary data.</text>
</comment>
<proteinExistence type="predicted"/>